<accession>A0A3L8DWQ0</accession>
<dbReference type="GO" id="GO:0006633">
    <property type="term" value="P:fatty acid biosynthetic process"/>
    <property type="evidence" value="ECO:0007669"/>
    <property type="project" value="TreeGrafter"/>
</dbReference>
<comment type="caution">
    <text evidence="2">The sequence shown here is derived from an EMBL/GenBank/DDBJ whole genome shotgun (WGS) entry which is preliminary data.</text>
</comment>
<organism evidence="2 3">
    <name type="scientific">Ooceraea biroi</name>
    <name type="common">Clonal raider ant</name>
    <name type="synonym">Cerapachys biroi</name>
    <dbReference type="NCBI Taxonomy" id="2015173"/>
    <lineage>
        <taxon>Eukaryota</taxon>
        <taxon>Metazoa</taxon>
        <taxon>Ecdysozoa</taxon>
        <taxon>Arthropoda</taxon>
        <taxon>Hexapoda</taxon>
        <taxon>Insecta</taxon>
        <taxon>Pterygota</taxon>
        <taxon>Neoptera</taxon>
        <taxon>Endopterygota</taxon>
        <taxon>Hymenoptera</taxon>
        <taxon>Apocrita</taxon>
        <taxon>Aculeata</taxon>
        <taxon>Formicoidea</taxon>
        <taxon>Formicidae</taxon>
        <taxon>Dorylinae</taxon>
        <taxon>Ooceraea</taxon>
    </lineage>
</organism>
<dbReference type="PANTHER" id="PTHR43775:SF23">
    <property type="entry name" value="FATTY ACID SYNTHASE 3"/>
    <property type="match status" value="1"/>
</dbReference>
<dbReference type="InterPro" id="IPR013968">
    <property type="entry name" value="PKS_KR"/>
</dbReference>
<dbReference type="SMART" id="SM00822">
    <property type="entry name" value="PKS_KR"/>
    <property type="match status" value="1"/>
</dbReference>
<feature type="domain" description="Ketoreductase" evidence="1">
    <location>
        <begin position="95"/>
        <end position="231"/>
    </location>
</feature>
<dbReference type="Gene3D" id="3.90.180.10">
    <property type="entry name" value="Medium-chain alcohol dehydrogenases, catalytic domain"/>
    <property type="match status" value="1"/>
</dbReference>
<dbReference type="InterPro" id="IPR057326">
    <property type="entry name" value="KR_dom"/>
</dbReference>
<protein>
    <recommendedName>
        <fullName evidence="1">Ketoreductase domain-containing protein</fullName>
    </recommendedName>
</protein>
<dbReference type="InterPro" id="IPR036291">
    <property type="entry name" value="NAD(P)-bd_dom_sf"/>
</dbReference>
<name>A0A3L8DWQ0_OOCBI</name>
<dbReference type="GO" id="GO:0004312">
    <property type="term" value="F:fatty acid synthase activity"/>
    <property type="evidence" value="ECO:0007669"/>
    <property type="project" value="TreeGrafter"/>
</dbReference>
<dbReference type="EMBL" id="QOIP01000003">
    <property type="protein sequence ID" value="RLU24722.1"/>
    <property type="molecule type" value="Genomic_DNA"/>
</dbReference>
<dbReference type="OrthoDB" id="329835at2759"/>
<dbReference type="SUPFAM" id="SSF51735">
    <property type="entry name" value="NAD(P)-binding Rossmann-fold domains"/>
    <property type="match status" value="1"/>
</dbReference>
<evidence type="ECO:0000259" key="1">
    <source>
        <dbReference type="SMART" id="SM00822"/>
    </source>
</evidence>
<sequence length="378" mass="42224">MSTILDEGIRADCSNFLVKLTKKLEQLALKIGAVKPLSRKVFQKDEVETVFRYMAAGKHIGKVSQYLVLYFVQEEDNFVNAPILALPRYYCPVKKTYVILSGLGGFGLELADWLVIRAEMLAPVDAIFNLAIVLNDKPCQNHTAETFHESFKAKAWATKNLDQLSRKICPQFRYVVAFSSVSCGRGNAGQTNYSMTNSIMERICERRSRESLHGLEIQWNAVGDVSIIADMMNDGKEIIIGGTLQQKISSYIEKLEEFLLQEHPIVVSMVVAEKRSSSFGATDIADSGANIMGEDHIPDVLVDLPTKQNNAKYDVFLLPGMEGCGTIFNPLLQKIEASATCIHVYPESNKTDFLQNVQVALFVGQLLNYVVYTFLERA</sequence>
<evidence type="ECO:0000313" key="3">
    <source>
        <dbReference type="Proteomes" id="UP000279307"/>
    </source>
</evidence>
<dbReference type="InterPro" id="IPR050091">
    <property type="entry name" value="PKS_NRPS_Biosynth_Enz"/>
</dbReference>
<proteinExistence type="predicted"/>
<reference evidence="2 3" key="1">
    <citation type="journal article" date="2018" name="Genome Res.">
        <title>The genomic architecture and molecular evolution of ant odorant receptors.</title>
        <authorList>
            <person name="McKenzie S.K."/>
            <person name="Kronauer D.J.C."/>
        </authorList>
    </citation>
    <scope>NUCLEOTIDE SEQUENCE [LARGE SCALE GENOMIC DNA]</scope>
    <source>
        <strain evidence="2">Clonal line C1</strain>
    </source>
</reference>
<dbReference type="Proteomes" id="UP000279307">
    <property type="component" value="Chromosome 3"/>
</dbReference>
<dbReference type="Pfam" id="PF08659">
    <property type="entry name" value="KR"/>
    <property type="match status" value="1"/>
</dbReference>
<evidence type="ECO:0000313" key="2">
    <source>
        <dbReference type="EMBL" id="RLU24722.1"/>
    </source>
</evidence>
<dbReference type="Gene3D" id="3.40.50.720">
    <property type="entry name" value="NAD(P)-binding Rossmann-like Domain"/>
    <property type="match status" value="1"/>
</dbReference>
<gene>
    <name evidence="2" type="ORF">DMN91_002812</name>
</gene>
<dbReference type="PANTHER" id="PTHR43775">
    <property type="entry name" value="FATTY ACID SYNTHASE"/>
    <property type="match status" value="1"/>
</dbReference>
<dbReference type="AlphaFoldDB" id="A0A3L8DWQ0"/>